<proteinExistence type="predicted"/>
<dbReference type="SUPFAM" id="SSF54506">
    <property type="entry name" value="Diaminopimelate epimerase-like"/>
    <property type="match status" value="1"/>
</dbReference>
<dbReference type="NCBIfam" id="TIGR00654">
    <property type="entry name" value="PhzF_family"/>
    <property type="match status" value="1"/>
</dbReference>
<dbReference type="EMBL" id="JBHTCQ010000001">
    <property type="protein sequence ID" value="MFC7404540.1"/>
    <property type="molecule type" value="Genomic_DNA"/>
</dbReference>
<reference evidence="2" key="1">
    <citation type="journal article" date="2019" name="Int. J. Syst. Evol. Microbiol.">
        <title>The Global Catalogue of Microorganisms (GCM) 10K type strain sequencing project: providing services to taxonomists for standard genome sequencing and annotation.</title>
        <authorList>
            <consortium name="The Broad Institute Genomics Platform"/>
            <consortium name="The Broad Institute Genome Sequencing Center for Infectious Disease"/>
            <person name="Wu L."/>
            <person name="Ma J."/>
        </authorList>
    </citation>
    <scope>NUCLEOTIDE SEQUENCE [LARGE SCALE GENOMIC DNA]</scope>
    <source>
        <strain evidence="2">JCM 1490</strain>
    </source>
</reference>
<sequence length="279" mass="29329">MAEPTARRFLQVNVFSGEALGGNPVAVVADAEGLSEETMRRLASWTNLSETTFLLPPTVPEADYRVRIFTPSVELPFAGHPTLGSAHAWLASGGTPTSSDGLVQECGAGLVRVVDDGGRRAFAGPPLVRYERPEPEVLARATRALGMAPDDVVDASWLVNGPEWLALRLGSAERVLSVEPDYGMLGGLDVGVVGPHPPGGEVTFEVRAFMDTGDEDPVTGSLNAGLGRWLRDSGVAPSSYVAAQGTVLGRSGRAHVSERDGEIWVAGETTTVITGTIDL</sequence>
<dbReference type="Proteomes" id="UP001596455">
    <property type="component" value="Unassembled WGS sequence"/>
</dbReference>
<protein>
    <submittedName>
        <fullName evidence="1">PhzF family phenazine biosynthesis protein</fullName>
    </submittedName>
</protein>
<dbReference type="RefSeq" id="WP_382392031.1">
    <property type="nucleotide sequence ID" value="NZ_JBHTCQ010000001.1"/>
</dbReference>
<name>A0ABW2Q4W3_9MICO</name>
<keyword evidence="2" id="KW-1185">Reference proteome</keyword>
<dbReference type="Gene3D" id="3.10.310.10">
    <property type="entry name" value="Diaminopimelate Epimerase, Chain A, domain 1"/>
    <property type="match status" value="2"/>
</dbReference>
<accession>A0ABW2Q4W3</accession>
<evidence type="ECO:0000313" key="1">
    <source>
        <dbReference type="EMBL" id="MFC7404540.1"/>
    </source>
</evidence>
<dbReference type="PANTHER" id="PTHR13774:SF32">
    <property type="entry name" value="ANTISENSE-ENHANCING SEQUENCE 1"/>
    <property type="match status" value="1"/>
</dbReference>
<gene>
    <name evidence="1" type="ORF">ACFQQL_05425</name>
</gene>
<dbReference type="Pfam" id="PF02567">
    <property type="entry name" value="PhzC-PhzF"/>
    <property type="match status" value="1"/>
</dbReference>
<dbReference type="PIRSF" id="PIRSF016184">
    <property type="entry name" value="PhzC_PhzF"/>
    <property type="match status" value="1"/>
</dbReference>
<organism evidence="1 2">
    <name type="scientific">Georgenia alba</name>
    <dbReference type="NCBI Taxonomy" id="2233858"/>
    <lineage>
        <taxon>Bacteria</taxon>
        <taxon>Bacillati</taxon>
        <taxon>Actinomycetota</taxon>
        <taxon>Actinomycetes</taxon>
        <taxon>Micrococcales</taxon>
        <taxon>Bogoriellaceae</taxon>
        <taxon>Georgenia</taxon>
    </lineage>
</organism>
<comment type="caution">
    <text evidence="1">The sequence shown here is derived from an EMBL/GenBank/DDBJ whole genome shotgun (WGS) entry which is preliminary data.</text>
</comment>
<dbReference type="PANTHER" id="PTHR13774">
    <property type="entry name" value="PHENAZINE BIOSYNTHESIS PROTEIN"/>
    <property type="match status" value="1"/>
</dbReference>
<dbReference type="InterPro" id="IPR003719">
    <property type="entry name" value="Phenazine_PhzF-like"/>
</dbReference>
<evidence type="ECO:0000313" key="2">
    <source>
        <dbReference type="Proteomes" id="UP001596455"/>
    </source>
</evidence>